<gene>
    <name evidence="1" type="ORF">GCM10023186_19350</name>
</gene>
<accession>A0ABP8IYR9</accession>
<organism evidence="1 2">
    <name type="scientific">Hymenobacter koreensis</name>
    <dbReference type="NCBI Taxonomy" id="1084523"/>
    <lineage>
        <taxon>Bacteria</taxon>
        <taxon>Pseudomonadati</taxon>
        <taxon>Bacteroidota</taxon>
        <taxon>Cytophagia</taxon>
        <taxon>Cytophagales</taxon>
        <taxon>Hymenobacteraceae</taxon>
        <taxon>Hymenobacter</taxon>
    </lineage>
</organism>
<name>A0ABP8IYR9_9BACT</name>
<evidence type="ECO:0000313" key="2">
    <source>
        <dbReference type="Proteomes" id="UP001500454"/>
    </source>
</evidence>
<evidence type="ECO:0000313" key="1">
    <source>
        <dbReference type="EMBL" id="GAA4380623.1"/>
    </source>
</evidence>
<dbReference type="Proteomes" id="UP001500454">
    <property type="component" value="Unassembled WGS sequence"/>
</dbReference>
<protein>
    <submittedName>
        <fullName evidence="1">Uncharacterized protein</fullName>
    </submittedName>
</protein>
<proteinExistence type="predicted"/>
<reference evidence="2" key="1">
    <citation type="journal article" date="2019" name="Int. J. Syst. Evol. Microbiol.">
        <title>The Global Catalogue of Microorganisms (GCM) 10K type strain sequencing project: providing services to taxonomists for standard genome sequencing and annotation.</title>
        <authorList>
            <consortium name="The Broad Institute Genomics Platform"/>
            <consortium name="The Broad Institute Genome Sequencing Center for Infectious Disease"/>
            <person name="Wu L."/>
            <person name="Ma J."/>
        </authorList>
    </citation>
    <scope>NUCLEOTIDE SEQUENCE [LARGE SCALE GENOMIC DNA]</scope>
    <source>
        <strain evidence="2">JCM 17924</strain>
    </source>
</reference>
<comment type="caution">
    <text evidence="1">The sequence shown here is derived from an EMBL/GenBank/DDBJ whole genome shotgun (WGS) entry which is preliminary data.</text>
</comment>
<dbReference type="EMBL" id="BAABHA010000004">
    <property type="protein sequence ID" value="GAA4380623.1"/>
    <property type="molecule type" value="Genomic_DNA"/>
</dbReference>
<sequence>MAAESNMITQQEQSFIKKYIVREKQERYLAFLSHAQNRRKFIEALYHFTDFKWELMQEIKGPDETHAIVDKLKSYEHIINCSVISTDTNYDGKLLPVREAIQKVVGIEGSILIFGAAEVIYYEGEAPKRRYISV</sequence>
<keyword evidence="2" id="KW-1185">Reference proteome</keyword>